<dbReference type="Proteomes" id="UP001247620">
    <property type="component" value="Unassembled WGS sequence"/>
</dbReference>
<sequence length="142" mass="15592">MLITGANEHRESVIKLLDSAKLPAQDLPVSLDSFFVAIEHDEVIGVAGLEIYGNYGLLRSLVVLPGYQNQGIAGRLVAKVEDFAGQNNLKAVYLLTETAFGYFNRKGYEKIIREDVPVPVQASTEFSHVCPVSAIVMKKELI</sequence>
<evidence type="ECO:0000313" key="3">
    <source>
        <dbReference type="Proteomes" id="UP001247620"/>
    </source>
</evidence>
<dbReference type="PROSITE" id="PS51186">
    <property type="entry name" value="GNAT"/>
    <property type="match status" value="1"/>
</dbReference>
<proteinExistence type="predicted"/>
<evidence type="ECO:0000313" key="2">
    <source>
        <dbReference type="EMBL" id="MDR6945225.1"/>
    </source>
</evidence>
<protein>
    <submittedName>
        <fullName evidence="2">Amino-acid N-acetyltransferase</fullName>
        <ecNumber evidence="2">2.3.1.1</ecNumber>
    </submittedName>
</protein>
<keyword evidence="2" id="KW-0808">Transferase</keyword>
<dbReference type="CDD" id="cd04301">
    <property type="entry name" value="NAT_SF"/>
    <property type="match status" value="1"/>
</dbReference>
<dbReference type="Pfam" id="PF00583">
    <property type="entry name" value="Acetyltransf_1"/>
    <property type="match status" value="1"/>
</dbReference>
<reference evidence="2 3" key="1">
    <citation type="submission" date="2023-07" db="EMBL/GenBank/DDBJ databases">
        <title>Sorghum-associated microbial communities from plants grown in Nebraska, USA.</title>
        <authorList>
            <person name="Schachtman D."/>
        </authorList>
    </citation>
    <scope>NUCLEOTIDE SEQUENCE [LARGE SCALE GENOMIC DNA]</scope>
    <source>
        <strain evidence="2 3">3262</strain>
    </source>
</reference>
<accession>A0ABU1TK32</accession>
<dbReference type="EC" id="2.3.1.1" evidence="2"/>
<dbReference type="EMBL" id="JAVDUU010000005">
    <property type="protein sequence ID" value="MDR6945225.1"/>
    <property type="molecule type" value="Genomic_DNA"/>
</dbReference>
<dbReference type="SUPFAM" id="SSF55729">
    <property type="entry name" value="Acyl-CoA N-acyltransferases (Nat)"/>
    <property type="match status" value="1"/>
</dbReference>
<feature type="domain" description="N-acetyltransferase" evidence="1">
    <location>
        <begin position="1"/>
        <end position="142"/>
    </location>
</feature>
<keyword evidence="3" id="KW-1185">Reference proteome</keyword>
<dbReference type="GO" id="GO:0016746">
    <property type="term" value="F:acyltransferase activity"/>
    <property type="evidence" value="ECO:0007669"/>
    <property type="project" value="UniProtKB-KW"/>
</dbReference>
<keyword evidence="2" id="KW-0012">Acyltransferase</keyword>
<evidence type="ECO:0000259" key="1">
    <source>
        <dbReference type="PROSITE" id="PS51186"/>
    </source>
</evidence>
<dbReference type="InterPro" id="IPR016181">
    <property type="entry name" value="Acyl_CoA_acyltransferase"/>
</dbReference>
<dbReference type="NCBIfam" id="NF040501">
    <property type="entry name" value="resist_ArsN2"/>
    <property type="match status" value="1"/>
</dbReference>
<comment type="caution">
    <text evidence="2">The sequence shown here is derived from an EMBL/GenBank/DDBJ whole genome shotgun (WGS) entry which is preliminary data.</text>
</comment>
<name>A0ABU1TK32_9SPHI</name>
<dbReference type="InterPro" id="IPR000182">
    <property type="entry name" value="GNAT_dom"/>
</dbReference>
<dbReference type="RefSeq" id="WP_310102856.1">
    <property type="nucleotide sequence ID" value="NZ_JAVDUU010000005.1"/>
</dbReference>
<organism evidence="2 3">
    <name type="scientific">Mucilaginibacter pocheonensis</name>
    <dbReference type="NCBI Taxonomy" id="398050"/>
    <lineage>
        <taxon>Bacteria</taxon>
        <taxon>Pseudomonadati</taxon>
        <taxon>Bacteroidota</taxon>
        <taxon>Sphingobacteriia</taxon>
        <taxon>Sphingobacteriales</taxon>
        <taxon>Sphingobacteriaceae</taxon>
        <taxon>Mucilaginibacter</taxon>
    </lineage>
</organism>
<dbReference type="Gene3D" id="3.40.630.30">
    <property type="match status" value="1"/>
</dbReference>
<gene>
    <name evidence="2" type="ORF">J2W55_005093</name>
</gene>